<feature type="coiled-coil region" evidence="1">
    <location>
        <begin position="680"/>
        <end position="753"/>
    </location>
</feature>
<dbReference type="AlphaFoldDB" id="A0A7S0H988"/>
<proteinExistence type="predicted"/>
<organism evidence="3">
    <name type="scientific">Hanusia phi</name>
    <dbReference type="NCBI Taxonomy" id="3032"/>
    <lineage>
        <taxon>Eukaryota</taxon>
        <taxon>Cryptophyceae</taxon>
        <taxon>Pyrenomonadales</taxon>
        <taxon>Geminigeraceae</taxon>
        <taxon>Hanusia</taxon>
    </lineage>
</organism>
<dbReference type="EMBL" id="HBEO01002049">
    <property type="protein sequence ID" value="CAD8467631.1"/>
    <property type="molecule type" value="Transcribed_RNA"/>
</dbReference>
<sequence length="826" mass="93164">MLASDLSRCLSLLKVRDSASEPLDPRWSECAALSRDDREELDALTDSLREAEEKNKELARQVEFLQTKLAFYANVESQISSSEQVVEETLEKVSRTTQACVRDKKQIRFMFEQLDSLRDRVEMLGESLRSEEVARASRSDDLLRWEVEEVPCWCISLSLVGVRNRPCKLVKPGEVCCAVSVLSSDNIRHSRDVSLRHTLPSQDRSSPHSVSLESEQVIYDVRPQLSTKMVRSAVDHVEFNETLIITSVCNEPFEKSFPLDGREVTLLLSILNTEFGCVGQVLVSLSAGAQLEQAWHVVRGLDGTPVMGANGKSTSLCFSARYSTTSTSTPLSLKDANPTRGDVVYTEGSSSAVLQSEGQDEIGREIREGEVDEVEIARKIQEVEDKLAFCMNFIENQRSEDKRFVDNFNITLSEMRGKLQDSVATLDSQMASSKLIIRGLKHEMRKEVADLKRAEAYLTDQLQEVSASYQIMKQAWKEELTLHELALQRELELDELVKANETLTRDVEEFSQLYRQLKSDNEKLEEELKLATTRSSSAEAKVQELMAERESREKARKTLKEEIQSRDMEKMRVKLQSSLAEIVSGSINPQSPEGLDANLIEPEQHKVRAAPQQRRSNRIVSPQLPVEDTPPPQPWSPRVFLPFSDIPATSQHGQDKEARDSQSSASDVEEGKWEGNVVLIRALRARIAALQKALTTTKEDLISSERRVVDMEDKARSLARELQAEREKHRCHVALLQDRLDQSNRLASNLRAQISPDSWFNDYPAELTPEQGRTAKPPDMSSRSINPDPPARAEEDKSLSRPRAGLLAGSIQEAESYWLQAISWAK</sequence>
<keyword evidence="1" id="KW-0175">Coiled coil</keyword>
<name>A0A7S0H988_9CRYP</name>
<feature type="region of interest" description="Disordered" evidence="2">
    <location>
        <begin position="761"/>
        <end position="804"/>
    </location>
</feature>
<accession>A0A7S0H988</accession>
<reference evidence="3" key="1">
    <citation type="submission" date="2021-01" db="EMBL/GenBank/DDBJ databases">
        <authorList>
            <person name="Corre E."/>
            <person name="Pelletier E."/>
            <person name="Niang G."/>
            <person name="Scheremetjew M."/>
            <person name="Finn R."/>
            <person name="Kale V."/>
            <person name="Holt S."/>
            <person name="Cochrane G."/>
            <person name="Meng A."/>
            <person name="Brown T."/>
            <person name="Cohen L."/>
        </authorList>
    </citation>
    <scope>NUCLEOTIDE SEQUENCE</scope>
    <source>
        <strain evidence="3">CCMP325</strain>
    </source>
</reference>
<evidence type="ECO:0000256" key="1">
    <source>
        <dbReference type="SAM" id="Coils"/>
    </source>
</evidence>
<dbReference type="PANTHER" id="PTHR45615:SF80">
    <property type="entry name" value="GRIP DOMAIN-CONTAINING PROTEIN"/>
    <property type="match status" value="1"/>
</dbReference>
<feature type="coiled-coil region" evidence="1">
    <location>
        <begin position="493"/>
        <end position="562"/>
    </location>
</feature>
<evidence type="ECO:0000256" key="2">
    <source>
        <dbReference type="SAM" id="MobiDB-lite"/>
    </source>
</evidence>
<dbReference type="PANTHER" id="PTHR45615">
    <property type="entry name" value="MYOSIN HEAVY CHAIN, NON-MUSCLE"/>
    <property type="match status" value="1"/>
</dbReference>
<feature type="coiled-coil region" evidence="1">
    <location>
        <begin position="34"/>
        <end position="92"/>
    </location>
</feature>
<protein>
    <submittedName>
        <fullName evidence="3">Uncharacterized protein</fullName>
    </submittedName>
</protein>
<evidence type="ECO:0000313" key="3">
    <source>
        <dbReference type="EMBL" id="CAD8467631.1"/>
    </source>
</evidence>
<feature type="region of interest" description="Disordered" evidence="2">
    <location>
        <begin position="606"/>
        <end position="670"/>
    </location>
</feature>
<gene>
    <name evidence="3" type="ORF">HPHI1048_LOCUS1478</name>
</gene>